<dbReference type="AlphaFoldDB" id="A0A2P4WW70"/>
<keyword evidence="5" id="KW-0109">Calcium transport</keyword>
<accession>A0A2P4WW70</accession>
<keyword evidence="13" id="KW-0496">Mitochondrion</keyword>
<dbReference type="InterPro" id="IPR006769">
    <property type="entry name" value="MCU_C"/>
</dbReference>
<evidence type="ECO:0000256" key="4">
    <source>
        <dbReference type="ARBA" id="ARBA00022448"/>
    </source>
</evidence>
<keyword evidence="11" id="KW-1133">Transmembrane helix</keyword>
<organism evidence="19 20">
    <name type="scientific">Phytophthora palmivora</name>
    <dbReference type="NCBI Taxonomy" id="4796"/>
    <lineage>
        <taxon>Eukaryota</taxon>
        <taxon>Sar</taxon>
        <taxon>Stramenopiles</taxon>
        <taxon>Oomycota</taxon>
        <taxon>Peronosporomycetes</taxon>
        <taxon>Peronosporales</taxon>
        <taxon>Peronosporaceae</taxon>
        <taxon>Phytophthora</taxon>
    </lineage>
</organism>
<feature type="coiled-coil region" evidence="17">
    <location>
        <begin position="424"/>
        <end position="486"/>
    </location>
</feature>
<evidence type="ECO:0000256" key="11">
    <source>
        <dbReference type="ARBA" id="ARBA00022989"/>
    </source>
</evidence>
<dbReference type="Pfam" id="PF04678">
    <property type="entry name" value="MCU"/>
    <property type="match status" value="1"/>
</dbReference>
<keyword evidence="12" id="KW-0406">Ion transport</keyword>
<evidence type="ECO:0000256" key="12">
    <source>
        <dbReference type="ARBA" id="ARBA00023065"/>
    </source>
</evidence>
<comment type="similarity">
    <text evidence="2">Belongs to the MCU (TC 1.A.77) family.</text>
</comment>
<proteinExistence type="inferred from homology"/>
<name>A0A2P4WW70_9STRA</name>
<evidence type="ECO:0000313" key="19">
    <source>
        <dbReference type="EMBL" id="POM57541.1"/>
    </source>
</evidence>
<evidence type="ECO:0000256" key="2">
    <source>
        <dbReference type="ARBA" id="ARBA00005653"/>
    </source>
</evidence>
<comment type="subcellular location">
    <subcellularLocation>
        <location evidence="1">Mitochondrion inner membrane</location>
        <topology evidence="1">Multi-pass membrane protein</topology>
    </subcellularLocation>
</comment>
<dbReference type="GO" id="GO:1990246">
    <property type="term" value="C:uniplex complex"/>
    <property type="evidence" value="ECO:0007669"/>
    <property type="project" value="TreeGrafter"/>
</dbReference>
<comment type="caution">
    <text evidence="19">The sequence shown here is derived from an EMBL/GenBank/DDBJ whole genome shotgun (WGS) entry which is preliminary data.</text>
</comment>
<dbReference type="Gene3D" id="1.20.5.2950">
    <property type="match status" value="1"/>
</dbReference>
<dbReference type="FunFam" id="1.20.5.2950:FF:000003">
    <property type="entry name" value="V-type proton ATPase subunit G"/>
    <property type="match status" value="1"/>
</dbReference>
<keyword evidence="4" id="KW-0813">Transport</keyword>
<keyword evidence="20" id="KW-1185">Reference proteome</keyword>
<gene>
    <name evidence="19" type="ORF">PHPALM_37929</name>
</gene>
<dbReference type="GO" id="GO:0016471">
    <property type="term" value="C:vacuolar proton-transporting V-type ATPase complex"/>
    <property type="evidence" value="ECO:0007669"/>
    <property type="project" value="InterPro"/>
</dbReference>
<evidence type="ECO:0000256" key="6">
    <source>
        <dbReference type="ARBA" id="ARBA00022673"/>
    </source>
</evidence>
<evidence type="ECO:0000256" key="7">
    <source>
        <dbReference type="ARBA" id="ARBA00022692"/>
    </source>
</evidence>
<dbReference type="OrthoDB" id="278338at2759"/>
<evidence type="ECO:0000256" key="8">
    <source>
        <dbReference type="ARBA" id="ARBA00022781"/>
    </source>
</evidence>
<evidence type="ECO:0000256" key="15">
    <source>
        <dbReference type="ARBA" id="ARBA00023303"/>
    </source>
</evidence>
<protein>
    <submittedName>
        <fullName evidence="19">V-type ATPase, G subunit</fullName>
    </submittedName>
</protein>
<dbReference type="GO" id="GO:0036444">
    <property type="term" value="P:calcium import into the mitochondrion"/>
    <property type="evidence" value="ECO:0007669"/>
    <property type="project" value="TreeGrafter"/>
</dbReference>
<keyword evidence="10" id="KW-0106">Calcium</keyword>
<reference evidence="19 20" key="1">
    <citation type="journal article" date="2017" name="Genome Biol. Evol.">
        <title>Phytophthora megakarya and P. palmivora, closely related causal agents of cacao black pod rot, underwent increases in genome sizes and gene numbers by different mechanisms.</title>
        <authorList>
            <person name="Ali S.S."/>
            <person name="Shao J."/>
            <person name="Lary D.J."/>
            <person name="Kronmiller B."/>
            <person name="Shen D."/>
            <person name="Strem M.D."/>
            <person name="Amoako-Attah I."/>
            <person name="Akrofi A.Y."/>
            <person name="Begoude B.A."/>
            <person name="Ten Hoopen G.M."/>
            <person name="Coulibaly K."/>
            <person name="Kebe B.I."/>
            <person name="Melnick R.L."/>
            <person name="Guiltinan M.J."/>
            <person name="Tyler B.M."/>
            <person name="Meinhardt L.W."/>
            <person name="Bailey B.A."/>
        </authorList>
    </citation>
    <scope>NUCLEOTIDE SEQUENCE [LARGE SCALE GENOMIC DNA]</scope>
    <source>
        <strain evidence="20">sbr112.9</strain>
    </source>
</reference>
<evidence type="ECO:0000313" key="20">
    <source>
        <dbReference type="Proteomes" id="UP000237271"/>
    </source>
</evidence>
<evidence type="ECO:0000256" key="5">
    <source>
        <dbReference type="ARBA" id="ARBA00022568"/>
    </source>
</evidence>
<evidence type="ECO:0000256" key="14">
    <source>
        <dbReference type="ARBA" id="ARBA00023136"/>
    </source>
</evidence>
<dbReference type="Pfam" id="PF03179">
    <property type="entry name" value="V-ATPase_G"/>
    <property type="match status" value="1"/>
</dbReference>
<evidence type="ECO:0000256" key="17">
    <source>
        <dbReference type="SAM" id="Coils"/>
    </source>
</evidence>
<dbReference type="PANTHER" id="PTHR13462:SF10">
    <property type="entry name" value="CALCIUM UNIPORTER PROTEIN, MITOCHONDRIAL"/>
    <property type="match status" value="1"/>
</dbReference>
<keyword evidence="7" id="KW-0812">Transmembrane</keyword>
<comment type="catalytic activity">
    <reaction evidence="16">
        <text>Ca(2+)(in) = Ca(2+)(out)</text>
        <dbReference type="Rhea" id="RHEA:29671"/>
        <dbReference type="ChEBI" id="CHEBI:29108"/>
    </reaction>
</comment>
<dbReference type="InterPro" id="IPR039055">
    <property type="entry name" value="MCU_fam"/>
</dbReference>
<feature type="domain" description="Calcium uniporter protein C-terminal" evidence="18">
    <location>
        <begin position="195"/>
        <end position="366"/>
    </location>
</feature>
<evidence type="ECO:0000256" key="10">
    <source>
        <dbReference type="ARBA" id="ARBA00022837"/>
    </source>
</evidence>
<evidence type="ECO:0000256" key="9">
    <source>
        <dbReference type="ARBA" id="ARBA00022792"/>
    </source>
</evidence>
<dbReference type="GO" id="GO:0046961">
    <property type="term" value="F:proton-transporting ATPase activity, rotational mechanism"/>
    <property type="evidence" value="ECO:0007669"/>
    <property type="project" value="InterPro"/>
</dbReference>
<evidence type="ECO:0000256" key="1">
    <source>
        <dbReference type="ARBA" id="ARBA00004448"/>
    </source>
</evidence>
<keyword evidence="17" id="KW-0175">Coiled coil</keyword>
<evidence type="ECO:0000259" key="18">
    <source>
        <dbReference type="Pfam" id="PF04678"/>
    </source>
</evidence>
<keyword evidence="8" id="KW-0375">Hydrogen ion transport</keyword>
<evidence type="ECO:0000256" key="16">
    <source>
        <dbReference type="ARBA" id="ARBA00036634"/>
    </source>
</evidence>
<dbReference type="EMBL" id="NCKW01020657">
    <property type="protein sequence ID" value="POM57541.1"/>
    <property type="molecule type" value="Genomic_DNA"/>
</dbReference>
<keyword evidence="9" id="KW-0999">Mitochondrion inner membrane</keyword>
<dbReference type="Proteomes" id="UP000237271">
    <property type="component" value="Unassembled WGS sequence"/>
</dbReference>
<comment type="similarity">
    <text evidence="3">Belongs to the V-ATPase G subunit family.</text>
</comment>
<dbReference type="GO" id="GO:0015292">
    <property type="term" value="F:uniporter activity"/>
    <property type="evidence" value="ECO:0007669"/>
    <property type="project" value="TreeGrafter"/>
</dbReference>
<evidence type="ECO:0000256" key="13">
    <source>
        <dbReference type="ARBA" id="ARBA00023128"/>
    </source>
</evidence>
<keyword evidence="15" id="KW-0407">Ion channel</keyword>
<keyword evidence="14" id="KW-0472">Membrane</keyword>
<dbReference type="InterPro" id="IPR005124">
    <property type="entry name" value="V-ATPase_G"/>
</dbReference>
<dbReference type="GO" id="GO:0051560">
    <property type="term" value="P:mitochondrial calcium ion homeostasis"/>
    <property type="evidence" value="ECO:0007669"/>
    <property type="project" value="InterPro"/>
</dbReference>
<dbReference type="PANTHER" id="PTHR13462">
    <property type="entry name" value="CALCIUM UNIPORTER PROTEIN, MITOCHONDRIAL"/>
    <property type="match status" value="1"/>
</dbReference>
<sequence length="508" mass="57145">MTSLLASRSLLRAPCARFALSFHSSSGSLRTRAAERSHAGAAALSGDSSSPLISVRNVAKSQGQLDVLLPLPGVQGLTRLGLDDANASVQDLIEAVRHADASLKAVEIATPDGTKLARTVRLGELTSMSFCVRLNHVNVLVENDAAAMDDRRVREENVAFATVKAEIEKDPRLILPLSEFYRMCHNAGAEEVVATKWLRELQRRNLVVHFDRSRNPQLENAVILRPYSLESVLTLQNSLDSELYNIKHDRKVKERELDALNNSLKKLQQVDDEVHLAARRMPNAQKWVGLTGLTGFYGALMYCVWDVYSWDVMEPITYFIGFTAVLGNSFYSSITKKDPTYSNMWQKRYAARVEMLSKQRKHNPADLEELKARIADLENDITLLSQWEKADIQATMAANQSIKELMAAETKASKVISEARQERGERLKQAKLEAEAEITAYRKQMERTFQMNGNTDLMGDDPSILEEETQRDIKKMQAEFQQNKQSVITMMGQHAVRVQIRVPDARKA</sequence>
<dbReference type="NCBIfam" id="TIGR01147">
    <property type="entry name" value="V_ATP_synt_G"/>
    <property type="match status" value="1"/>
</dbReference>
<dbReference type="GO" id="GO:0005262">
    <property type="term" value="F:calcium channel activity"/>
    <property type="evidence" value="ECO:0007669"/>
    <property type="project" value="UniProtKB-KW"/>
</dbReference>
<keyword evidence="6" id="KW-0107">Calcium channel</keyword>
<evidence type="ECO:0000256" key="3">
    <source>
        <dbReference type="ARBA" id="ARBA00010066"/>
    </source>
</evidence>